<keyword evidence="3 4" id="KW-0067">ATP-binding</keyword>
<dbReference type="PANTHER" id="PTHR26392">
    <property type="entry name" value="MITOGEN-ACTIVATED PROTEIN KINASE KINASE KINASE 7-RELATED"/>
    <property type="match status" value="1"/>
</dbReference>
<name>A0ABD3VJY9_SINWO</name>
<dbReference type="PANTHER" id="PTHR26392:SF92">
    <property type="entry name" value="PROTEIN KINASE DOMAIN-CONTAINING PROTEIN"/>
    <property type="match status" value="1"/>
</dbReference>
<dbReference type="SMART" id="SM00220">
    <property type="entry name" value="S_TKc"/>
    <property type="match status" value="1"/>
</dbReference>
<dbReference type="GO" id="GO:0005524">
    <property type="term" value="F:ATP binding"/>
    <property type="evidence" value="ECO:0007669"/>
    <property type="project" value="UniProtKB-UniRule"/>
</dbReference>
<dbReference type="Gene3D" id="3.30.200.20">
    <property type="entry name" value="Phosphorylase Kinase, domain 1"/>
    <property type="match status" value="1"/>
</dbReference>
<evidence type="ECO:0000259" key="5">
    <source>
        <dbReference type="PROSITE" id="PS50011"/>
    </source>
</evidence>
<dbReference type="InterPro" id="IPR008271">
    <property type="entry name" value="Ser/Thr_kinase_AS"/>
</dbReference>
<dbReference type="GO" id="GO:0004674">
    <property type="term" value="F:protein serine/threonine kinase activity"/>
    <property type="evidence" value="ECO:0007669"/>
    <property type="project" value="UniProtKB-KW"/>
</dbReference>
<dbReference type="SUPFAM" id="SSF56112">
    <property type="entry name" value="Protein kinase-like (PK-like)"/>
    <property type="match status" value="1"/>
</dbReference>
<protein>
    <recommendedName>
        <fullName evidence="5">Protein kinase domain-containing protein</fullName>
    </recommendedName>
</protein>
<dbReference type="Pfam" id="PF07714">
    <property type="entry name" value="PK_Tyr_Ser-Thr"/>
    <property type="match status" value="1"/>
</dbReference>
<accession>A0ABD3VJY9</accession>
<organism evidence="6 7">
    <name type="scientific">Sinanodonta woodiana</name>
    <name type="common">Chinese pond mussel</name>
    <name type="synonym">Anodonta woodiana</name>
    <dbReference type="NCBI Taxonomy" id="1069815"/>
    <lineage>
        <taxon>Eukaryota</taxon>
        <taxon>Metazoa</taxon>
        <taxon>Spiralia</taxon>
        <taxon>Lophotrochozoa</taxon>
        <taxon>Mollusca</taxon>
        <taxon>Bivalvia</taxon>
        <taxon>Autobranchia</taxon>
        <taxon>Heteroconchia</taxon>
        <taxon>Palaeoheterodonta</taxon>
        <taxon>Unionida</taxon>
        <taxon>Unionoidea</taxon>
        <taxon>Unionidae</taxon>
        <taxon>Unioninae</taxon>
        <taxon>Sinanodonta</taxon>
    </lineage>
</organism>
<dbReference type="EMBL" id="JBJQND010000011">
    <property type="protein sequence ID" value="KAL3861909.1"/>
    <property type="molecule type" value="Genomic_DNA"/>
</dbReference>
<keyword evidence="1" id="KW-0808">Transferase</keyword>
<dbReference type="PROSITE" id="PS00108">
    <property type="entry name" value="PROTEIN_KINASE_ST"/>
    <property type="match status" value="1"/>
</dbReference>
<dbReference type="Gene3D" id="1.10.510.10">
    <property type="entry name" value="Transferase(Phosphotransferase) domain 1"/>
    <property type="match status" value="1"/>
</dbReference>
<comment type="caution">
    <text evidence="6">The sequence shown here is derived from an EMBL/GenBank/DDBJ whole genome shotgun (WGS) entry which is preliminary data.</text>
</comment>
<sequence>MMEMLYDNAKVNDTILNPSGTLFICNKWDLVPPDRKESFQSEIMKRLQNIWPGIMEEQLVPFSATQALNEIIDENPSEQYCNFMRHICNLVDNAVHLKLEKHCLWLLRLLERASALVKNCKKLEDYAKQQKEELLKRARHFKSILSTLNKRCTDTVSQIEKNGMEKLKSSIKSCMEINASELCKWSNEDIPTRKQDEDWGNYRQRLEIQIRNRIQSSILQDNRVICIIHDYQKDLNEINEVLSKENNKLSMFGPDSVDESAVGFVSWITFFIKVLSFVLFRPNFYLILDLKSTTNDVYDKEETFGEDPLNYMTIMTAKYVESIQGSKLSSVALGLFKDVQDKAKEIKTNILKRVKTIDTFCNAVSSEQFNRFKNTIFQTITSECSSFYFLEIMKHEIDSNRLMIDRNNLNDVIGKGGFGQVMKGSLQTEIDRIPIAAKIVVGEVISEDSSIFRECLLMRQLMLSAKTIEGGEFPPVVFYYGSSYSKINDMHEVIIVMELCDTDLHRQVDTGSLIPPNKGDIIKFPGAEKERKLRYRSLSCALDIALQAAKGISFIHKNGIVHRDVKPSNYLMCVRGADVLVKITDVGVSKEQDIITTAGQNIGTVLYHAPEICLNPFANHSFASDVYSFGLVLWEVWYGEHVFSEIPTNQFRTMKIMKPPLFRDVSPPKPLELLMQECWNRTTTNRPDMNKVVDQLTKILAQNPRILS</sequence>
<evidence type="ECO:0000313" key="6">
    <source>
        <dbReference type="EMBL" id="KAL3861909.1"/>
    </source>
</evidence>
<keyword evidence="1" id="KW-0723">Serine/threonine-protein kinase</keyword>
<evidence type="ECO:0000256" key="3">
    <source>
        <dbReference type="ARBA" id="ARBA00022840"/>
    </source>
</evidence>
<dbReference type="PROSITE" id="PS00107">
    <property type="entry name" value="PROTEIN_KINASE_ATP"/>
    <property type="match status" value="1"/>
</dbReference>
<keyword evidence="1" id="KW-0418">Kinase</keyword>
<evidence type="ECO:0000313" key="7">
    <source>
        <dbReference type="Proteomes" id="UP001634394"/>
    </source>
</evidence>
<keyword evidence="7" id="KW-1185">Reference proteome</keyword>
<feature type="domain" description="Protein kinase" evidence="5">
    <location>
        <begin position="407"/>
        <end position="706"/>
    </location>
</feature>
<evidence type="ECO:0000256" key="2">
    <source>
        <dbReference type="ARBA" id="ARBA00022741"/>
    </source>
</evidence>
<keyword evidence="2 4" id="KW-0547">Nucleotide-binding</keyword>
<feature type="binding site" evidence="4">
    <location>
        <position position="438"/>
    </location>
    <ligand>
        <name>ATP</name>
        <dbReference type="ChEBI" id="CHEBI:30616"/>
    </ligand>
</feature>
<dbReference type="InterPro" id="IPR011009">
    <property type="entry name" value="Kinase-like_dom_sf"/>
</dbReference>
<dbReference type="InterPro" id="IPR001245">
    <property type="entry name" value="Ser-Thr/Tyr_kinase_cat_dom"/>
</dbReference>
<evidence type="ECO:0000256" key="1">
    <source>
        <dbReference type="ARBA" id="ARBA00022527"/>
    </source>
</evidence>
<gene>
    <name evidence="6" type="ORF">ACJMK2_007922</name>
</gene>
<dbReference type="PROSITE" id="PS50011">
    <property type="entry name" value="PROTEIN_KINASE_DOM"/>
    <property type="match status" value="1"/>
</dbReference>
<dbReference type="Proteomes" id="UP001634394">
    <property type="component" value="Unassembled WGS sequence"/>
</dbReference>
<evidence type="ECO:0000256" key="4">
    <source>
        <dbReference type="PROSITE-ProRule" id="PRU10141"/>
    </source>
</evidence>
<proteinExistence type="predicted"/>
<dbReference type="InterPro" id="IPR017441">
    <property type="entry name" value="Protein_kinase_ATP_BS"/>
</dbReference>
<reference evidence="6 7" key="1">
    <citation type="submission" date="2024-11" db="EMBL/GenBank/DDBJ databases">
        <title>Chromosome-level genome assembly of the freshwater bivalve Anodonta woodiana.</title>
        <authorList>
            <person name="Chen X."/>
        </authorList>
    </citation>
    <scope>NUCLEOTIDE SEQUENCE [LARGE SCALE GENOMIC DNA]</scope>
    <source>
        <strain evidence="6">MN2024</strain>
        <tissue evidence="6">Gills</tissue>
    </source>
</reference>
<dbReference type="InterPro" id="IPR000719">
    <property type="entry name" value="Prot_kinase_dom"/>
</dbReference>
<dbReference type="AlphaFoldDB" id="A0ABD3VJY9"/>